<evidence type="ECO:0000313" key="3">
    <source>
        <dbReference type="Proteomes" id="UP000643279"/>
    </source>
</evidence>
<feature type="compositionally biased region" description="Polar residues" evidence="1">
    <location>
        <begin position="91"/>
        <end position="110"/>
    </location>
</feature>
<evidence type="ECO:0000256" key="1">
    <source>
        <dbReference type="SAM" id="MobiDB-lite"/>
    </source>
</evidence>
<reference evidence="3" key="1">
    <citation type="journal article" date="2019" name="Int. J. Syst. Evol. Microbiol.">
        <title>The Global Catalogue of Microorganisms (GCM) 10K type strain sequencing project: providing services to taxonomists for standard genome sequencing and annotation.</title>
        <authorList>
            <consortium name="The Broad Institute Genomics Platform"/>
            <consortium name="The Broad Institute Genome Sequencing Center for Infectious Disease"/>
            <person name="Wu L."/>
            <person name="Ma J."/>
        </authorList>
    </citation>
    <scope>NUCLEOTIDE SEQUENCE [LARGE SCALE GENOMIC DNA]</scope>
    <source>
        <strain evidence="3">CGMCC 1.12778</strain>
    </source>
</reference>
<dbReference type="EMBL" id="BMFW01000057">
    <property type="protein sequence ID" value="GGI03005.1"/>
    <property type="molecule type" value="Genomic_DNA"/>
</dbReference>
<comment type="caution">
    <text evidence="2">The sequence shown here is derived from an EMBL/GenBank/DDBJ whole genome shotgun (WGS) entry which is preliminary data.</text>
</comment>
<feature type="region of interest" description="Disordered" evidence="1">
    <location>
        <begin position="89"/>
        <end position="115"/>
    </location>
</feature>
<organism evidence="2 3">
    <name type="scientific">Arthrobacter liuii</name>
    <dbReference type="NCBI Taxonomy" id="1476996"/>
    <lineage>
        <taxon>Bacteria</taxon>
        <taxon>Bacillati</taxon>
        <taxon>Actinomycetota</taxon>
        <taxon>Actinomycetes</taxon>
        <taxon>Micrococcales</taxon>
        <taxon>Micrococcaceae</taxon>
        <taxon>Arthrobacter</taxon>
    </lineage>
</organism>
<proteinExistence type="predicted"/>
<name>A0ABQ2B280_9MICC</name>
<accession>A0ABQ2B280</accession>
<evidence type="ECO:0008006" key="4">
    <source>
        <dbReference type="Google" id="ProtNLM"/>
    </source>
</evidence>
<sequence length="140" mass="14342">MLVSVVAAAAKAVPGAGAPAEAVSAGPGVPVEPHPVTTPINIAAPATAAQARRFESTAVPIFGPCFHRACVDVPRRPWNTLKAAGYFPVTPGQTPGTRSNPGKDTQSADGQSRIVGEAARRLTVIRFKQYEGDGEGSRGG</sequence>
<gene>
    <name evidence="2" type="ORF">GCM10007170_46010</name>
</gene>
<keyword evidence="3" id="KW-1185">Reference proteome</keyword>
<dbReference type="Proteomes" id="UP000643279">
    <property type="component" value="Unassembled WGS sequence"/>
</dbReference>
<protein>
    <recommendedName>
        <fullName evidence="4">PASTA domain-containing protein</fullName>
    </recommendedName>
</protein>
<evidence type="ECO:0000313" key="2">
    <source>
        <dbReference type="EMBL" id="GGI03005.1"/>
    </source>
</evidence>